<evidence type="ECO:0000313" key="4">
    <source>
        <dbReference type="Proteomes" id="UP001210261"/>
    </source>
</evidence>
<dbReference type="InterPro" id="IPR001763">
    <property type="entry name" value="Rhodanese-like_dom"/>
</dbReference>
<dbReference type="RefSeq" id="WP_271021218.1">
    <property type="nucleotide sequence ID" value="NZ_JAQHXR010000002.1"/>
</dbReference>
<dbReference type="Pfam" id="PF26341">
    <property type="entry name" value="AAA_SelU"/>
    <property type="match status" value="1"/>
</dbReference>
<dbReference type="InterPro" id="IPR027417">
    <property type="entry name" value="P-loop_NTPase"/>
</dbReference>
<reference evidence="3 4" key="1">
    <citation type="submission" date="2023-01" db="EMBL/GenBank/DDBJ databases">
        <title>Description of Helicobacter ibis sp. nov. isolated from faecal droppings of black-faced ibis (Theristicus melanopis).</title>
        <authorList>
            <person name="Lopez-Cantillo M."/>
            <person name="Vidal-Veuthey B."/>
            <person name="Mella A."/>
            <person name="De La Haba R."/>
            <person name="Collado L."/>
        </authorList>
    </citation>
    <scope>NUCLEOTIDE SEQUENCE [LARGE SCALE GENOMIC DNA]</scope>
    <source>
        <strain evidence="3 4">A82</strain>
    </source>
</reference>
<dbReference type="Proteomes" id="UP001210261">
    <property type="component" value="Unassembled WGS sequence"/>
</dbReference>
<dbReference type="SUPFAM" id="SSF52821">
    <property type="entry name" value="Rhodanese/Cell cycle control phosphatase"/>
    <property type="match status" value="1"/>
</dbReference>
<protein>
    <submittedName>
        <fullName evidence="3">tRNA 2-selenouridine(34) synthase MnmH</fullName>
        <ecNumber evidence="3">2.5.1.-</ecNumber>
    </submittedName>
</protein>
<dbReference type="NCBIfam" id="NF008752">
    <property type="entry name" value="PRK11784.1-4"/>
    <property type="match status" value="1"/>
</dbReference>
<feature type="domain" description="Rhodanese" evidence="2">
    <location>
        <begin position="25"/>
        <end position="141"/>
    </location>
</feature>
<accession>A0ABT4VDZ3</accession>
<keyword evidence="1" id="KW-0711">Selenium</keyword>
<dbReference type="Pfam" id="PF00581">
    <property type="entry name" value="Rhodanese"/>
    <property type="match status" value="1"/>
</dbReference>
<dbReference type="GO" id="GO:0016740">
    <property type="term" value="F:transferase activity"/>
    <property type="evidence" value="ECO:0007669"/>
    <property type="project" value="UniProtKB-KW"/>
</dbReference>
<dbReference type="EC" id="2.5.1.-" evidence="3"/>
<keyword evidence="4" id="KW-1185">Reference proteome</keyword>
<dbReference type="NCBIfam" id="TIGR03167">
    <property type="entry name" value="tRNA_sel_U_synt"/>
    <property type="match status" value="1"/>
</dbReference>
<dbReference type="InterPro" id="IPR058840">
    <property type="entry name" value="AAA_SelU"/>
</dbReference>
<dbReference type="NCBIfam" id="NF008750">
    <property type="entry name" value="PRK11784.1-2"/>
    <property type="match status" value="1"/>
</dbReference>
<dbReference type="EMBL" id="JAQHXR010000002">
    <property type="protein sequence ID" value="MDA3968926.1"/>
    <property type="molecule type" value="Genomic_DNA"/>
</dbReference>
<dbReference type="InterPro" id="IPR017582">
    <property type="entry name" value="SelU"/>
</dbReference>
<dbReference type="Gene3D" id="3.40.250.10">
    <property type="entry name" value="Rhodanese-like domain"/>
    <property type="match status" value="1"/>
</dbReference>
<dbReference type="SMART" id="SM00450">
    <property type="entry name" value="RHOD"/>
    <property type="match status" value="1"/>
</dbReference>
<evidence type="ECO:0000256" key="1">
    <source>
        <dbReference type="ARBA" id="ARBA00023266"/>
    </source>
</evidence>
<dbReference type="InterPro" id="IPR036873">
    <property type="entry name" value="Rhodanese-like_dom_sf"/>
</dbReference>
<organism evidence="3 4">
    <name type="scientific">Helicobacter ibis</name>
    <dbReference type="NCBI Taxonomy" id="2962633"/>
    <lineage>
        <taxon>Bacteria</taxon>
        <taxon>Pseudomonadati</taxon>
        <taxon>Campylobacterota</taxon>
        <taxon>Epsilonproteobacteria</taxon>
        <taxon>Campylobacterales</taxon>
        <taxon>Helicobacteraceae</taxon>
        <taxon>Helicobacter</taxon>
    </lineage>
</organism>
<dbReference type="SUPFAM" id="SSF52540">
    <property type="entry name" value="P-loop containing nucleoside triphosphate hydrolases"/>
    <property type="match status" value="1"/>
</dbReference>
<evidence type="ECO:0000259" key="2">
    <source>
        <dbReference type="PROSITE" id="PS50206"/>
    </source>
</evidence>
<dbReference type="PROSITE" id="PS50206">
    <property type="entry name" value="RHODANESE_3"/>
    <property type="match status" value="1"/>
</dbReference>
<dbReference type="PANTHER" id="PTHR30401:SF0">
    <property type="entry name" value="TRNA 2-SELENOURIDINE SYNTHASE"/>
    <property type="match status" value="1"/>
</dbReference>
<gene>
    <name evidence="3" type="primary">mnmH</name>
    <name evidence="3" type="ORF">PF021_04465</name>
</gene>
<evidence type="ECO:0000313" key="3">
    <source>
        <dbReference type="EMBL" id="MDA3968926.1"/>
    </source>
</evidence>
<dbReference type="PANTHER" id="PTHR30401">
    <property type="entry name" value="TRNA 2-SELENOURIDINE SYNTHASE"/>
    <property type="match status" value="1"/>
</dbReference>
<name>A0ABT4VDZ3_9HELI</name>
<keyword evidence="3" id="KW-0808">Transferase</keyword>
<sequence>MIPCILNIAQRFYALVGTMIDKFQVIIDVRSQREYAHSHIPNAINYPVLDDEEYEKIGTLYKKDSFSAKVRGASLVCKNISKHLMQLENIITPAKPFLIYCARGGMRSKSFFVVLKDIGYQVTRLEGGYKTYRKEVTNYLDKTPKHKFITLVGKTGSGKSEIIQNYKDSIDLENLAQHLGSSFGGICGFQPSIKQFQNMLYDKMIKLEQAPFVLIEGESKKLGEIIIPSKLYQSYQNSPKILITSPLEHRIQRIVKQYGVISREFFQTSMQKISPFMEKRFWLEAQEAYNKEDLEKVAEILLVKYYDKVYKKDNYQAKIEVQNIEDSMPKIQKIAKSLINIE</sequence>
<proteinExistence type="predicted"/>
<comment type="caution">
    <text evidence="3">The sequence shown here is derived from an EMBL/GenBank/DDBJ whole genome shotgun (WGS) entry which is preliminary data.</text>
</comment>
<dbReference type="Gene3D" id="3.40.50.300">
    <property type="entry name" value="P-loop containing nucleotide triphosphate hydrolases"/>
    <property type="match status" value="1"/>
</dbReference>